<comment type="similarity">
    <text evidence="1">Belongs to the thiamine-monophosphate kinase family.</text>
</comment>
<feature type="binding site" evidence="1">
    <location>
        <position position="33"/>
    </location>
    <ligand>
        <name>Mg(2+)</name>
        <dbReference type="ChEBI" id="CHEBI:18420"/>
        <label>3</label>
    </ligand>
</feature>
<name>A0A366INJ3_9MICO</name>
<comment type="miscellaneous">
    <text evidence="1">Reaction mechanism of ThiL seems to utilize a direct, inline transfer of the gamma-phosphate of ATP to TMP rather than a phosphorylated enzyme intermediate.</text>
</comment>
<dbReference type="AlphaFoldDB" id="A0A366INJ3"/>
<dbReference type="EMBL" id="QNSB01000001">
    <property type="protein sequence ID" value="RBP74635.1"/>
    <property type="molecule type" value="Genomic_DNA"/>
</dbReference>
<dbReference type="Gene3D" id="3.30.1330.10">
    <property type="entry name" value="PurM-like, N-terminal domain"/>
    <property type="match status" value="1"/>
</dbReference>
<dbReference type="PANTHER" id="PTHR30270:SF0">
    <property type="entry name" value="THIAMINE-MONOPHOSPHATE KINASE"/>
    <property type="match status" value="1"/>
</dbReference>
<dbReference type="UniPathway" id="UPA00060">
    <property type="reaction ID" value="UER00142"/>
</dbReference>
<gene>
    <name evidence="1" type="primary">thiL</name>
    <name evidence="3" type="ORF">DFO65_101359</name>
</gene>
<dbReference type="GO" id="GO:0009228">
    <property type="term" value="P:thiamine biosynthetic process"/>
    <property type="evidence" value="ECO:0007669"/>
    <property type="project" value="UniProtKB-KW"/>
</dbReference>
<feature type="binding site" evidence="1">
    <location>
        <begin position="130"/>
        <end position="131"/>
    </location>
    <ligand>
        <name>ATP</name>
        <dbReference type="ChEBI" id="CHEBI:30616"/>
    </ligand>
</feature>
<feature type="binding site" evidence="1">
    <location>
        <position position="33"/>
    </location>
    <ligand>
        <name>Mg(2+)</name>
        <dbReference type="ChEBI" id="CHEBI:18420"/>
        <label>4</label>
    </ligand>
</feature>
<evidence type="ECO:0000259" key="2">
    <source>
        <dbReference type="Pfam" id="PF00586"/>
    </source>
</evidence>
<dbReference type="InterPro" id="IPR006283">
    <property type="entry name" value="ThiL-like"/>
</dbReference>
<proteinExistence type="inferred from homology"/>
<feature type="domain" description="PurM-like N-terminal" evidence="2">
    <location>
        <begin position="31"/>
        <end position="148"/>
    </location>
</feature>
<organism evidence="3 4">
    <name type="scientific">Brevibacterium celere</name>
    <dbReference type="NCBI Taxonomy" id="225845"/>
    <lineage>
        <taxon>Bacteria</taxon>
        <taxon>Bacillati</taxon>
        <taxon>Actinomycetota</taxon>
        <taxon>Actinomycetes</taxon>
        <taxon>Micrococcales</taxon>
        <taxon>Brevibacteriaceae</taxon>
        <taxon>Brevibacterium</taxon>
    </lineage>
</organism>
<dbReference type="SUPFAM" id="SSF55326">
    <property type="entry name" value="PurM N-terminal domain-like"/>
    <property type="match status" value="1"/>
</dbReference>
<feature type="binding site" evidence="1">
    <location>
        <position position="48"/>
    </location>
    <ligand>
        <name>Mg(2+)</name>
        <dbReference type="ChEBI" id="CHEBI:18420"/>
        <label>1</label>
    </ligand>
</feature>
<reference evidence="3 4" key="1">
    <citation type="submission" date="2018-06" db="EMBL/GenBank/DDBJ databases">
        <title>Freshwater and sediment microbial communities from various areas in North America, analyzing microbe dynamics in response to fracking.</title>
        <authorList>
            <person name="Lamendella R."/>
        </authorList>
    </citation>
    <scope>NUCLEOTIDE SEQUENCE [LARGE SCALE GENOMIC DNA]</scope>
    <source>
        <strain evidence="3 4">3b_TX</strain>
    </source>
</reference>
<keyword evidence="1" id="KW-0547">Nucleotide-binding</keyword>
<feature type="binding site" evidence="1">
    <location>
        <position position="48"/>
    </location>
    <ligand>
        <name>Mg(2+)</name>
        <dbReference type="ChEBI" id="CHEBI:18420"/>
        <label>2</label>
    </ligand>
</feature>
<feature type="binding site" evidence="1">
    <location>
        <position position="360"/>
    </location>
    <ligand>
        <name>substrate</name>
    </ligand>
</feature>
<comment type="function">
    <text evidence="1">Catalyzes the ATP-dependent phosphorylation of thiamine-monophosphate (TMP) to form thiamine-pyrophosphate (TPP), the active form of vitamin B1.</text>
</comment>
<keyword evidence="1" id="KW-0479">Metal-binding</keyword>
<sequence length="365" mass="37552">MTRLSELGESHVLSRILGHNRDGAHVIVGPGDDAAVTALSGNLVSTADMLVENEDFTRDWLDWHRLGIKAAAQNLADVCAMGAVPHGLLVSLAVPDDTDIADLEALFTGILAEASRAGSELGCEVPIVGGDLSSSGLIVVAITALGTVGPGAALTRSGARPGDAIHLAGTVGRAAAGLDLLFARDELRERALSEITAPDPASTVRSRLTDTGEPELARLIAAQLAAQPDYAAVPRMAGRASAMIDVSDGLSTDLRRIADASGVHAALESAALDELVDDLMPAVRFLFGDGTDAEDRAAPGSAAARREFALEWVLNGGEDHGFVATAAPDLPPPVGWRRIGEVTAGSGLSLDGDDLPTSGFSHFGK</sequence>
<protein>
    <recommendedName>
        <fullName evidence="1">Thiamine-monophosphate kinase</fullName>
        <shortName evidence="1">TMP kinase</shortName>
        <shortName evidence="1">Thiamine-phosphate kinase</shortName>
        <ecNumber evidence="1">2.7.4.16</ecNumber>
    </recommendedName>
</protein>
<accession>A0A366INJ3</accession>
<evidence type="ECO:0000256" key="1">
    <source>
        <dbReference type="HAMAP-Rule" id="MF_02128"/>
    </source>
</evidence>
<feature type="binding site" evidence="1">
    <location>
        <position position="77"/>
    </location>
    <ligand>
        <name>Mg(2+)</name>
        <dbReference type="ChEBI" id="CHEBI:18420"/>
        <label>4</label>
    </ligand>
</feature>
<feature type="binding site" evidence="1">
    <location>
        <position position="156"/>
    </location>
    <ligand>
        <name>ATP</name>
        <dbReference type="ChEBI" id="CHEBI:30616"/>
    </ligand>
</feature>
<dbReference type="GO" id="GO:0009030">
    <property type="term" value="F:thiamine-phosphate kinase activity"/>
    <property type="evidence" value="ECO:0007669"/>
    <property type="project" value="UniProtKB-UniRule"/>
</dbReference>
<feature type="binding site" evidence="1">
    <location>
        <position position="247"/>
    </location>
    <ligand>
        <name>ATP</name>
        <dbReference type="ChEBI" id="CHEBI:30616"/>
    </ligand>
</feature>
<keyword evidence="1" id="KW-0808">Transferase</keyword>
<feature type="binding site" evidence="1">
    <location>
        <position position="46"/>
    </location>
    <ligand>
        <name>Mg(2+)</name>
        <dbReference type="ChEBI" id="CHEBI:18420"/>
        <label>4</label>
    </ligand>
</feature>
<keyword evidence="1" id="KW-0460">Magnesium</keyword>
<feature type="binding site" evidence="1">
    <location>
        <position position="318"/>
    </location>
    <ligand>
        <name>substrate</name>
    </ligand>
</feature>
<keyword evidence="1" id="KW-0784">Thiamine biosynthesis</keyword>
<evidence type="ECO:0000313" key="3">
    <source>
        <dbReference type="EMBL" id="RBP74635.1"/>
    </source>
</evidence>
<comment type="caution">
    <text evidence="3">The sequence shown here is derived from an EMBL/GenBank/DDBJ whole genome shotgun (WGS) entry which is preliminary data.</text>
</comment>
<feature type="binding site" evidence="1">
    <location>
        <position position="55"/>
    </location>
    <ligand>
        <name>substrate</name>
    </ligand>
</feature>
<dbReference type="Proteomes" id="UP000253509">
    <property type="component" value="Unassembled WGS sequence"/>
</dbReference>
<keyword evidence="4" id="KW-1185">Reference proteome</keyword>
<keyword evidence="1" id="KW-0067">ATP-binding</keyword>
<dbReference type="PIRSF" id="PIRSF005303">
    <property type="entry name" value="Thiam_monoph_kin"/>
    <property type="match status" value="1"/>
</dbReference>
<feature type="binding site" evidence="1">
    <location>
        <position position="245"/>
    </location>
    <ligand>
        <name>Mg(2+)</name>
        <dbReference type="ChEBI" id="CHEBI:18420"/>
        <label>3</label>
    </ligand>
</feature>
<dbReference type="HAMAP" id="MF_02128">
    <property type="entry name" value="TMP_kinase"/>
    <property type="match status" value="1"/>
</dbReference>
<dbReference type="GO" id="GO:0009229">
    <property type="term" value="P:thiamine diphosphate biosynthetic process"/>
    <property type="evidence" value="ECO:0007669"/>
    <property type="project" value="UniProtKB-UniRule"/>
</dbReference>
<dbReference type="InterPro" id="IPR036676">
    <property type="entry name" value="PurM-like_C_sf"/>
</dbReference>
<feature type="binding site" evidence="1">
    <location>
        <position position="248"/>
    </location>
    <ligand>
        <name>Mg(2+)</name>
        <dbReference type="ChEBI" id="CHEBI:18420"/>
        <label>5</label>
    </ligand>
</feature>
<dbReference type="SUPFAM" id="SSF56042">
    <property type="entry name" value="PurM C-terminal domain-like"/>
    <property type="match status" value="1"/>
</dbReference>
<comment type="catalytic activity">
    <reaction evidence="1">
        <text>thiamine phosphate + ATP = thiamine diphosphate + ADP</text>
        <dbReference type="Rhea" id="RHEA:15913"/>
        <dbReference type="ChEBI" id="CHEBI:30616"/>
        <dbReference type="ChEBI" id="CHEBI:37575"/>
        <dbReference type="ChEBI" id="CHEBI:58937"/>
        <dbReference type="ChEBI" id="CHEBI:456216"/>
        <dbReference type="EC" id="2.7.4.16"/>
    </reaction>
</comment>
<dbReference type="EC" id="2.7.4.16" evidence="1"/>
<keyword evidence="1 3" id="KW-0418">Kinase</keyword>
<dbReference type="GO" id="GO:0005524">
    <property type="term" value="F:ATP binding"/>
    <property type="evidence" value="ECO:0007669"/>
    <property type="project" value="UniProtKB-UniRule"/>
</dbReference>
<feature type="binding site" evidence="1">
    <location>
        <position position="131"/>
    </location>
    <ligand>
        <name>Mg(2+)</name>
        <dbReference type="ChEBI" id="CHEBI:18420"/>
        <label>1</label>
    </ligand>
</feature>
<comment type="pathway">
    <text evidence="1">Cofactor biosynthesis; thiamine diphosphate biosynthesis; thiamine diphosphate from thiamine phosphate: step 1/1.</text>
</comment>
<feature type="binding site" evidence="1">
    <location>
        <position position="77"/>
    </location>
    <ligand>
        <name>Mg(2+)</name>
        <dbReference type="ChEBI" id="CHEBI:18420"/>
        <label>3</label>
    </ligand>
</feature>
<evidence type="ECO:0000313" key="4">
    <source>
        <dbReference type="Proteomes" id="UP000253509"/>
    </source>
</evidence>
<dbReference type="PANTHER" id="PTHR30270">
    <property type="entry name" value="THIAMINE-MONOPHOSPHATE KINASE"/>
    <property type="match status" value="1"/>
</dbReference>
<dbReference type="InterPro" id="IPR036921">
    <property type="entry name" value="PurM-like_N_sf"/>
</dbReference>
<dbReference type="RefSeq" id="WP_113902682.1">
    <property type="nucleotide sequence ID" value="NZ_QNSB01000001.1"/>
</dbReference>
<dbReference type="GO" id="GO:0000287">
    <property type="term" value="F:magnesium ion binding"/>
    <property type="evidence" value="ECO:0007669"/>
    <property type="project" value="UniProtKB-UniRule"/>
</dbReference>
<dbReference type="Pfam" id="PF00586">
    <property type="entry name" value="AIRS"/>
    <property type="match status" value="1"/>
</dbReference>
<dbReference type="CDD" id="cd02194">
    <property type="entry name" value="ThiL"/>
    <property type="match status" value="1"/>
</dbReference>
<dbReference type="InterPro" id="IPR016188">
    <property type="entry name" value="PurM-like_N"/>
</dbReference>
<comment type="caution">
    <text evidence="1">Lacks conserved residue(s) required for the propagation of feature annotation.</text>
</comment>
<dbReference type="Gene3D" id="3.90.650.10">
    <property type="entry name" value="PurM-like C-terminal domain"/>
    <property type="match status" value="1"/>
</dbReference>
<feature type="binding site" evidence="1">
    <location>
        <position position="77"/>
    </location>
    <ligand>
        <name>Mg(2+)</name>
        <dbReference type="ChEBI" id="CHEBI:18420"/>
        <label>2</label>
    </ligand>
</feature>